<dbReference type="GO" id="GO:0004497">
    <property type="term" value="F:monooxygenase activity"/>
    <property type="evidence" value="ECO:0007669"/>
    <property type="project" value="InterPro"/>
</dbReference>
<evidence type="ECO:0008006" key="9">
    <source>
        <dbReference type="Google" id="ProtNLM"/>
    </source>
</evidence>
<evidence type="ECO:0000256" key="2">
    <source>
        <dbReference type="ARBA" id="ARBA00010617"/>
    </source>
</evidence>
<dbReference type="Gene3D" id="1.10.630.10">
    <property type="entry name" value="Cytochrome P450"/>
    <property type="match status" value="1"/>
</dbReference>
<dbReference type="GO" id="GO:0005506">
    <property type="term" value="F:iron ion binding"/>
    <property type="evidence" value="ECO:0007669"/>
    <property type="project" value="InterPro"/>
</dbReference>
<keyword evidence="8" id="KW-1185">Reference proteome</keyword>
<dbReference type="EMBL" id="CAMGZC010001514">
    <property type="protein sequence ID" value="CAI0653014.1"/>
    <property type="molecule type" value="Genomic_DNA"/>
</dbReference>
<organism evidence="7 8">
    <name type="scientific">Colletotrichum noveboracense</name>
    <dbReference type="NCBI Taxonomy" id="2664923"/>
    <lineage>
        <taxon>Eukaryota</taxon>
        <taxon>Fungi</taxon>
        <taxon>Dikarya</taxon>
        <taxon>Ascomycota</taxon>
        <taxon>Pezizomycotina</taxon>
        <taxon>Sordariomycetes</taxon>
        <taxon>Hypocreomycetidae</taxon>
        <taxon>Glomerellales</taxon>
        <taxon>Glomerellaceae</taxon>
        <taxon>Colletotrichum</taxon>
        <taxon>Colletotrichum gloeosporioides species complex</taxon>
    </lineage>
</organism>
<dbReference type="GO" id="GO:0016705">
    <property type="term" value="F:oxidoreductase activity, acting on paired donors, with incorporation or reduction of molecular oxygen"/>
    <property type="evidence" value="ECO:0007669"/>
    <property type="project" value="InterPro"/>
</dbReference>
<sequence length="460" mass="51854">MQLVGLGMLYITYNVLFHPLAHFPGPKYAACSDIPFMAIQTSGDMVPWLVSLHNTYGSVVRVGATRLSFIDGQALVYGPDPNGHRNLLTTIPDAEHSQLRKVFSPAFSERSLQAQSPLISKYVDQLIESISRDIKTNPQTMFDMVKLYNFTTFAIMAELAFGEPLGLLASSSYSEWVGNIFGNLKANAIAQIGREWPWLGNLVQIVAPHHLKKASELHFAHASERVDRRINTTKEDGDIWSLVLSQPDSRQITKGDMYTNSSLFMVAGSETIATILSGVTYLLLKNPNKLARLVTEIRQVESEKELAIQRLSKMAYLTAVLNEALRWYPPVPVGVWREVSEGGATVAGHWVPVRTRVSVPQFAANHSSHNFKDPEAFVPERWLPGPEFEPNTKDVVQGFSLGPWNCIGMNLAWHEMRYILARTLWHFNLFLCAESTNWTKQKTYILWEKLPLMVLMEPIR</sequence>
<evidence type="ECO:0000313" key="7">
    <source>
        <dbReference type="EMBL" id="CAI0653014.1"/>
    </source>
</evidence>
<evidence type="ECO:0000256" key="6">
    <source>
        <dbReference type="PIRSR" id="PIRSR602401-1"/>
    </source>
</evidence>
<dbReference type="InterPro" id="IPR001128">
    <property type="entry name" value="Cyt_P450"/>
</dbReference>
<dbReference type="PANTHER" id="PTHR24305">
    <property type="entry name" value="CYTOCHROME P450"/>
    <property type="match status" value="1"/>
</dbReference>
<evidence type="ECO:0000256" key="5">
    <source>
        <dbReference type="ARBA" id="ARBA00023004"/>
    </source>
</evidence>
<dbReference type="Proteomes" id="UP001152533">
    <property type="component" value="Unassembled WGS sequence"/>
</dbReference>
<dbReference type="AlphaFoldDB" id="A0A9W4S5G6"/>
<dbReference type="PANTHER" id="PTHR24305:SF210">
    <property type="entry name" value="CYTOCHROME P450 MONOOXYGENASE ASQL-RELATED"/>
    <property type="match status" value="1"/>
</dbReference>
<comment type="similarity">
    <text evidence="2">Belongs to the cytochrome P450 family.</text>
</comment>
<dbReference type="GO" id="GO:0020037">
    <property type="term" value="F:heme binding"/>
    <property type="evidence" value="ECO:0007669"/>
    <property type="project" value="InterPro"/>
</dbReference>
<keyword evidence="4 6" id="KW-0479">Metal-binding</keyword>
<reference evidence="7" key="1">
    <citation type="submission" date="2022-08" db="EMBL/GenBank/DDBJ databases">
        <authorList>
            <person name="Giroux E."/>
            <person name="Giroux E."/>
        </authorList>
    </citation>
    <scope>NUCLEOTIDE SEQUENCE</scope>
    <source>
        <strain evidence="7">H1091258</strain>
    </source>
</reference>
<name>A0A9W4S5G6_9PEZI</name>
<accession>A0A9W4S5G6</accession>
<keyword evidence="3 6" id="KW-0349">Heme</keyword>
<comment type="cofactor">
    <cofactor evidence="1 6">
        <name>heme</name>
        <dbReference type="ChEBI" id="CHEBI:30413"/>
    </cofactor>
</comment>
<dbReference type="SUPFAM" id="SSF48264">
    <property type="entry name" value="Cytochrome P450"/>
    <property type="match status" value="1"/>
</dbReference>
<evidence type="ECO:0000256" key="4">
    <source>
        <dbReference type="ARBA" id="ARBA00022723"/>
    </source>
</evidence>
<evidence type="ECO:0000256" key="3">
    <source>
        <dbReference type="ARBA" id="ARBA00022617"/>
    </source>
</evidence>
<gene>
    <name evidence="7" type="ORF">CGXH109_LOCUS123055</name>
</gene>
<dbReference type="InterPro" id="IPR002401">
    <property type="entry name" value="Cyt_P450_E_grp-I"/>
</dbReference>
<comment type="caution">
    <text evidence="7">The sequence shown here is derived from an EMBL/GenBank/DDBJ whole genome shotgun (WGS) entry which is preliminary data.</text>
</comment>
<feature type="binding site" description="axial binding residue" evidence="6">
    <location>
        <position position="406"/>
    </location>
    <ligand>
        <name>heme</name>
        <dbReference type="ChEBI" id="CHEBI:30413"/>
    </ligand>
    <ligandPart>
        <name>Fe</name>
        <dbReference type="ChEBI" id="CHEBI:18248"/>
    </ligandPart>
</feature>
<dbReference type="InterPro" id="IPR050121">
    <property type="entry name" value="Cytochrome_P450_monoxygenase"/>
</dbReference>
<dbReference type="Pfam" id="PF00067">
    <property type="entry name" value="p450"/>
    <property type="match status" value="1"/>
</dbReference>
<protein>
    <recommendedName>
        <fullName evidence="9">Cytochrome P450</fullName>
    </recommendedName>
</protein>
<dbReference type="PRINTS" id="PR00463">
    <property type="entry name" value="EP450I"/>
</dbReference>
<dbReference type="PRINTS" id="PR00385">
    <property type="entry name" value="P450"/>
</dbReference>
<evidence type="ECO:0000256" key="1">
    <source>
        <dbReference type="ARBA" id="ARBA00001971"/>
    </source>
</evidence>
<dbReference type="CDD" id="cd11058">
    <property type="entry name" value="CYP60B-like"/>
    <property type="match status" value="1"/>
</dbReference>
<dbReference type="InterPro" id="IPR036396">
    <property type="entry name" value="Cyt_P450_sf"/>
</dbReference>
<keyword evidence="5 6" id="KW-0408">Iron</keyword>
<evidence type="ECO:0000313" key="8">
    <source>
        <dbReference type="Proteomes" id="UP001152533"/>
    </source>
</evidence>
<proteinExistence type="inferred from homology"/>